<proteinExistence type="predicted"/>
<protein>
    <submittedName>
        <fullName evidence="2">Lamin tail domain-containing protein</fullName>
    </submittedName>
</protein>
<name>A0ABT9IUI1_9BACL</name>
<feature type="domain" description="LTD" evidence="1">
    <location>
        <begin position="51"/>
        <end position="164"/>
    </location>
</feature>
<dbReference type="EMBL" id="JAVAMP010000001">
    <property type="protein sequence ID" value="MDP5272991.1"/>
    <property type="molecule type" value="Genomic_DNA"/>
</dbReference>
<dbReference type="Proteomes" id="UP001231941">
    <property type="component" value="Unassembled WGS sequence"/>
</dbReference>
<organism evidence="2 3">
    <name type="scientific">Chengkuizengella axinellae</name>
    <dbReference type="NCBI Taxonomy" id="3064388"/>
    <lineage>
        <taxon>Bacteria</taxon>
        <taxon>Bacillati</taxon>
        <taxon>Bacillota</taxon>
        <taxon>Bacilli</taxon>
        <taxon>Bacillales</taxon>
        <taxon>Paenibacillaceae</taxon>
        <taxon>Chengkuizengella</taxon>
    </lineage>
</organism>
<comment type="caution">
    <text evidence="2">The sequence shown here is derived from an EMBL/GenBank/DDBJ whole genome shotgun (WGS) entry which is preliminary data.</text>
</comment>
<gene>
    <name evidence="2" type="ORF">Q5Y73_02640</name>
</gene>
<evidence type="ECO:0000313" key="3">
    <source>
        <dbReference type="Proteomes" id="UP001231941"/>
    </source>
</evidence>
<sequence length="204" mass="22029">MDVIGAAGTQYAKDITLVRNEDITFGTSIYNSNEWTAYPSNTFDDLGTHSALNSGGSHQTGTLFFSEYIEGSSYNKAIEIYNGTGQDINLSNVLIELSNMSISIALSGILQNGDVFVVSHSNADQSLLNAADMITSNLSFNGDDAITLIQNGEIIDVIGVAGTQYAKDTTLIRNENIVSGTLSYDINEWIAHPINTLNYIGFHD</sequence>
<reference evidence="2 3" key="1">
    <citation type="submission" date="2023-08" db="EMBL/GenBank/DDBJ databases">
        <authorList>
            <person name="Park J.-S."/>
        </authorList>
    </citation>
    <scope>NUCLEOTIDE SEQUENCE [LARGE SCALE GENOMIC DNA]</scope>
    <source>
        <strain evidence="2 3">2205SS18-9</strain>
    </source>
</reference>
<dbReference type="PROSITE" id="PS51841">
    <property type="entry name" value="LTD"/>
    <property type="match status" value="1"/>
</dbReference>
<evidence type="ECO:0000313" key="2">
    <source>
        <dbReference type="EMBL" id="MDP5272991.1"/>
    </source>
</evidence>
<keyword evidence="3" id="KW-1185">Reference proteome</keyword>
<dbReference type="Pfam" id="PF00932">
    <property type="entry name" value="LTD"/>
    <property type="match status" value="1"/>
</dbReference>
<dbReference type="InterPro" id="IPR001322">
    <property type="entry name" value="Lamin_tail_dom"/>
</dbReference>
<evidence type="ECO:0000259" key="1">
    <source>
        <dbReference type="PROSITE" id="PS51841"/>
    </source>
</evidence>
<accession>A0ABT9IUI1</accession>